<dbReference type="Proteomes" id="UP000288168">
    <property type="component" value="Unassembled WGS sequence"/>
</dbReference>
<name>A0A428QI27_9HYPO</name>
<reference evidence="2 3" key="1">
    <citation type="submission" date="2017-06" db="EMBL/GenBank/DDBJ databases">
        <title>Comparative genomic analysis of Ambrosia Fusariam Clade fungi.</title>
        <authorList>
            <person name="Stajich J.E."/>
            <person name="Carrillo J."/>
            <person name="Kijimoto T."/>
            <person name="Eskalen A."/>
            <person name="O'Donnell K."/>
            <person name="Kasson M."/>
        </authorList>
    </citation>
    <scope>NUCLEOTIDE SEQUENCE [LARGE SCALE GENOMIC DNA]</scope>
    <source>
        <strain evidence="2 3">NRRL62584</strain>
    </source>
</reference>
<accession>A0A428QI27</accession>
<evidence type="ECO:0000313" key="3">
    <source>
        <dbReference type="Proteomes" id="UP000288168"/>
    </source>
</evidence>
<gene>
    <name evidence="2" type="ORF">CEP54_004426</name>
</gene>
<proteinExistence type="predicted"/>
<evidence type="ECO:0000313" key="2">
    <source>
        <dbReference type="EMBL" id="RSL64955.1"/>
    </source>
</evidence>
<comment type="caution">
    <text evidence="2">The sequence shown here is derived from an EMBL/GenBank/DDBJ whole genome shotgun (WGS) entry which is preliminary data.</text>
</comment>
<dbReference type="OrthoDB" id="5097863at2759"/>
<organism evidence="2 3">
    <name type="scientific">Fusarium duplospermum</name>
    <dbReference type="NCBI Taxonomy" id="1325734"/>
    <lineage>
        <taxon>Eukaryota</taxon>
        <taxon>Fungi</taxon>
        <taxon>Dikarya</taxon>
        <taxon>Ascomycota</taxon>
        <taxon>Pezizomycotina</taxon>
        <taxon>Sordariomycetes</taxon>
        <taxon>Hypocreomycetidae</taxon>
        <taxon>Hypocreales</taxon>
        <taxon>Nectriaceae</taxon>
        <taxon>Fusarium</taxon>
        <taxon>Fusarium solani species complex</taxon>
    </lineage>
</organism>
<feature type="region of interest" description="Disordered" evidence="1">
    <location>
        <begin position="1"/>
        <end position="25"/>
    </location>
</feature>
<dbReference type="EMBL" id="NKCI01000031">
    <property type="protein sequence ID" value="RSL64955.1"/>
    <property type="molecule type" value="Genomic_DNA"/>
</dbReference>
<keyword evidence="3" id="KW-1185">Reference proteome</keyword>
<sequence length="503" mass="57848">MFAITKLLPTTRREPRAENNQQDEGRAGLIAAGRMLFSLLYDGNDDWSRQFGSNDRILPKDENQPYLALLGDGVENEVESFMFGPHMESHTRGLQAKRVHSLIFESPTKRPNRLLEAPDGASSPLVPRRIYINNPGGDEILELIRRVPASQAEGFRELLAKYVDDNPRPYFGLRECTGWKAFSFIFNIPYYAITTEDAKDHRKVWNAGRSTEMRSRESLDFLYPSYYRKEDRRVRNVGSQDEPRFIHEVVCSALITGQSDTYWTCFFFNEDLCQEPQEQRLQAEAELDEDGGTTDPITMTEETAASFQPPRVYGLQALVSQLETILEHQWAIERCFKESLKVLKAGLVSNSDQDIDLKQVRKWGNSFNSVLAEVTSSNSRLLERFNRFLFEEDVRFGVDGNPDGRLFQSLKRDPIAIPALRKLVDLSRELKSVNRDLEWLMRAYDDFRRERKDDQLEEGNSRFDQGQKLQQLLRAIAALQVLVATGSKCRNLFVLKPNLTLTL</sequence>
<evidence type="ECO:0000256" key="1">
    <source>
        <dbReference type="SAM" id="MobiDB-lite"/>
    </source>
</evidence>
<protein>
    <submittedName>
        <fullName evidence="2">Uncharacterized protein</fullName>
    </submittedName>
</protein>
<dbReference type="AlphaFoldDB" id="A0A428QI27"/>